<proteinExistence type="predicted"/>
<evidence type="ECO:0000313" key="2">
    <source>
        <dbReference type="Proteomes" id="UP000308639"/>
    </source>
</evidence>
<organism evidence="1 2">
    <name type="scientific">Microbacterium phage Piperis</name>
    <dbReference type="NCBI Taxonomy" id="2584496"/>
    <lineage>
        <taxon>Viruses</taxon>
        <taxon>Duplodnaviria</taxon>
        <taxon>Heunggongvirae</taxon>
        <taxon>Uroviricota</taxon>
        <taxon>Caudoviricetes</taxon>
        <taxon>Hodgkinviridae</taxon>
        <taxon>Quhwahvirus</taxon>
        <taxon>Quhwahvirus pulchra</taxon>
        <taxon>Quhwahvirus kaihaidragon</taxon>
    </lineage>
</organism>
<dbReference type="EMBL" id="MK875798">
    <property type="protein sequence ID" value="QCW22649.1"/>
    <property type="molecule type" value="Genomic_DNA"/>
</dbReference>
<gene>
    <name evidence="1" type="primary">91</name>
    <name evidence="1" type="ORF">SEA_PIPERIS_91</name>
</gene>
<protein>
    <submittedName>
        <fullName evidence="1">Uncharacterized protein</fullName>
    </submittedName>
</protein>
<evidence type="ECO:0000313" key="1">
    <source>
        <dbReference type="EMBL" id="QCW22649.1"/>
    </source>
</evidence>
<dbReference type="Proteomes" id="UP000308639">
    <property type="component" value="Segment"/>
</dbReference>
<reference evidence="1 2" key="1">
    <citation type="submission" date="2019-05" db="EMBL/GenBank/DDBJ databases">
        <authorList>
            <person name="Kistemaker R.M."/>
            <person name="Teasley A."/>
            <person name="Collins F.P."/>
            <person name="Cook L.J."/>
            <person name="Dishman K.E."/>
            <person name="Glover S.Z."/>
            <person name="Goodman I.J."/>
            <person name="Josey A.G."/>
            <person name="Pickens K.T."/>
            <person name="Moliis A.N."/>
            <person name="Ray T.E."/>
            <person name="Roseboro Y.S."/>
            <person name="Swarts R.A."/>
            <person name="Whitcomb A.M."/>
            <person name="Leonard J.E."/>
            <person name="Collins D.P."/>
            <person name="Washington J.M."/>
            <person name="Garlena R.A."/>
            <person name="Russell D.A."/>
            <person name="Pope W.H."/>
            <person name="Jacobs-Sera D."/>
            <person name="Hatfull G.F."/>
        </authorList>
    </citation>
    <scope>NUCLEOTIDE SEQUENCE [LARGE SCALE GENOMIC DNA]</scope>
</reference>
<sequence>MTIDPRDAEVEAMHRAARIERERIAQSNHVAGIVQDSTEHWVVLHDRFAIANALYDAGYRLVGDLADLRALVEEHERREAHNDTVPLNRLSDIEPEPRASEYRAILDGMIGDTQ</sequence>
<accession>A0A4Y5P004</accession>
<name>A0A4Y5P004_9CAUD</name>